<comment type="caution">
    <text evidence="3">The sequence shown here is derived from an EMBL/GenBank/DDBJ whole genome shotgun (WGS) entry which is preliminary data.</text>
</comment>
<feature type="domain" description="Response regulatory" evidence="2">
    <location>
        <begin position="15"/>
        <end position="131"/>
    </location>
</feature>
<dbReference type="Pfam" id="PF00072">
    <property type="entry name" value="Response_reg"/>
    <property type="match status" value="1"/>
</dbReference>
<dbReference type="SMART" id="SM00448">
    <property type="entry name" value="REC"/>
    <property type="match status" value="1"/>
</dbReference>
<dbReference type="STRING" id="1797994.A2227_06160"/>
<organism evidence="3 4">
    <name type="scientific">Candidatus Falkowbacteria bacterium RIFOXYA2_FULL_47_19</name>
    <dbReference type="NCBI Taxonomy" id="1797994"/>
    <lineage>
        <taxon>Bacteria</taxon>
        <taxon>Candidatus Falkowiibacteriota</taxon>
    </lineage>
</organism>
<evidence type="ECO:0000313" key="3">
    <source>
        <dbReference type="EMBL" id="OGF26842.1"/>
    </source>
</evidence>
<dbReference type="InterPro" id="IPR001789">
    <property type="entry name" value="Sig_transdc_resp-reg_receiver"/>
</dbReference>
<keyword evidence="1" id="KW-0597">Phosphoprotein</keyword>
<dbReference type="EMBL" id="MFGB01000013">
    <property type="protein sequence ID" value="OGF26842.1"/>
    <property type="molecule type" value="Genomic_DNA"/>
</dbReference>
<dbReference type="Proteomes" id="UP000178367">
    <property type="component" value="Unassembled WGS sequence"/>
</dbReference>
<name>A0A1F5SJL8_9BACT</name>
<dbReference type="PROSITE" id="PS50110">
    <property type="entry name" value="RESPONSE_REGULATORY"/>
    <property type="match status" value="1"/>
</dbReference>
<feature type="modified residue" description="4-aspartylphosphate" evidence="1">
    <location>
        <position position="64"/>
    </location>
</feature>
<evidence type="ECO:0000259" key="2">
    <source>
        <dbReference type="PROSITE" id="PS50110"/>
    </source>
</evidence>
<dbReference type="InterPro" id="IPR052893">
    <property type="entry name" value="TCS_response_regulator"/>
</dbReference>
<accession>A0A1F5SJL8</accession>
<evidence type="ECO:0000256" key="1">
    <source>
        <dbReference type="PROSITE-ProRule" id="PRU00169"/>
    </source>
</evidence>
<reference evidence="3 4" key="1">
    <citation type="journal article" date="2016" name="Nat. Commun.">
        <title>Thousands of microbial genomes shed light on interconnected biogeochemical processes in an aquifer system.</title>
        <authorList>
            <person name="Anantharaman K."/>
            <person name="Brown C.T."/>
            <person name="Hug L.A."/>
            <person name="Sharon I."/>
            <person name="Castelle C.J."/>
            <person name="Probst A.J."/>
            <person name="Thomas B.C."/>
            <person name="Singh A."/>
            <person name="Wilkins M.J."/>
            <person name="Karaoz U."/>
            <person name="Brodie E.L."/>
            <person name="Williams K.H."/>
            <person name="Hubbard S.S."/>
            <person name="Banfield J.F."/>
        </authorList>
    </citation>
    <scope>NUCLEOTIDE SEQUENCE [LARGE SCALE GENOMIC DNA]</scope>
</reference>
<dbReference type="GO" id="GO:0000160">
    <property type="term" value="P:phosphorelay signal transduction system"/>
    <property type="evidence" value="ECO:0007669"/>
    <property type="project" value="InterPro"/>
</dbReference>
<proteinExistence type="predicted"/>
<dbReference type="InterPro" id="IPR011006">
    <property type="entry name" value="CheY-like_superfamily"/>
</dbReference>
<protein>
    <recommendedName>
        <fullName evidence="2">Response regulatory domain-containing protein</fullName>
    </recommendedName>
</protein>
<dbReference type="PANTHER" id="PTHR44520:SF2">
    <property type="entry name" value="RESPONSE REGULATOR RCP1"/>
    <property type="match status" value="1"/>
</dbReference>
<dbReference type="PANTHER" id="PTHR44520">
    <property type="entry name" value="RESPONSE REGULATOR RCP1-RELATED"/>
    <property type="match status" value="1"/>
</dbReference>
<dbReference type="SUPFAM" id="SSF52172">
    <property type="entry name" value="CheY-like"/>
    <property type="match status" value="1"/>
</dbReference>
<gene>
    <name evidence="3" type="ORF">A2227_06160</name>
</gene>
<sequence length="132" mass="14738">MPEKNATKDKGKKQTILLVEDDQFISRAYRDGLSKAGFEIIPAFNGNEAEKKLKTLRPAIILLDIIMPDKDGFEFLTEIKADPKIKDIPVLMLSNLSHEKIFAKATKLGACGYLVKSDQGIEGVVSEIRKYI</sequence>
<dbReference type="Gene3D" id="3.40.50.2300">
    <property type="match status" value="1"/>
</dbReference>
<evidence type="ECO:0000313" key="4">
    <source>
        <dbReference type="Proteomes" id="UP000178367"/>
    </source>
</evidence>
<dbReference type="AlphaFoldDB" id="A0A1F5SJL8"/>